<protein>
    <submittedName>
        <fullName evidence="8">Uncharacterized protein</fullName>
    </submittedName>
</protein>
<evidence type="ECO:0000256" key="3">
    <source>
        <dbReference type="ARBA" id="ARBA00023015"/>
    </source>
</evidence>
<dbReference type="GO" id="GO:0046872">
    <property type="term" value="F:metal ion binding"/>
    <property type="evidence" value="ECO:0007669"/>
    <property type="project" value="UniProtKB-KW"/>
</dbReference>
<keyword evidence="3" id="KW-0805">Transcription regulation</keyword>
<keyword evidence="2" id="KW-0862">Zinc</keyword>
<evidence type="ECO:0000256" key="6">
    <source>
        <dbReference type="ARBA" id="ARBA00023242"/>
    </source>
</evidence>
<dbReference type="RefSeq" id="XP_037148256.1">
    <property type="nucleotide sequence ID" value="XM_037296274.1"/>
</dbReference>
<evidence type="ECO:0000256" key="1">
    <source>
        <dbReference type="ARBA" id="ARBA00022723"/>
    </source>
</evidence>
<keyword evidence="4" id="KW-0238">DNA-binding</keyword>
<dbReference type="Proteomes" id="UP000593566">
    <property type="component" value="Unassembled WGS sequence"/>
</dbReference>
<evidence type="ECO:0000256" key="4">
    <source>
        <dbReference type="ARBA" id="ARBA00023125"/>
    </source>
</evidence>
<evidence type="ECO:0000256" key="5">
    <source>
        <dbReference type="ARBA" id="ARBA00023163"/>
    </source>
</evidence>
<dbReference type="GO" id="GO:0003677">
    <property type="term" value="F:DNA binding"/>
    <property type="evidence" value="ECO:0007669"/>
    <property type="project" value="UniProtKB-KW"/>
</dbReference>
<evidence type="ECO:0000313" key="9">
    <source>
        <dbReference type="Proteomes" id="UP000593566"/>
    </source>
</evidence>
<dbReference type="PANTHER" id="PTHR36206">
    <property type="entry name" value="ASPERCRYPTIN BIOSYNTHESIS CLUSTER-SPECIFIC TRANSCRIPTION REGULATOR ATNN-RELATED"/>
    <property type="match status" value="1"/>
</dbReference>
<evidence type="ECO:0000313" key="8">
    <source>
        <dbReference type="EMBL" id="KAF6218821.1"/>
    </source>
</evidence>
<dbReference type="AlphaFoldDB" id="A0A8H6C8V2"/>
<feature type="region of interest" description="Disordered" evidence="7">
    <location>
        <begin position="1"/>
        <end position="30"/>
    </location>
</feature>
<gene>
    <name evidence="8" type="ORF">HO133_005364</name>
</gene>
<comment type="caution">
    <text evidence="8">The sequence shown here is derived from an EMBL/GenBank/DDBJ whole genome shotgun (WGS) entry which is preliminary data.</text>
</comment>
<dbReference type="GeneID" id="59333770"/>
<name>A0A8H6C8V2_9LECA</name>
<organism evidence="8 9">
    <name type="scientific">Letharia lupina</name>
    <dbReference type="NCBI Taxonomy" id="560253"/>
    <lineage>
        <taxon>Eukaryota</taxon>
        <taxon>Fungi</taxon>
        <taxon>Dikarya</taxon>
        <taxon>Ascomycota</taxon>
        <taxon>Pezizomycotina</taxon>
        <taxon>Lecanoromycetes</taxon>
        <taxon>OSLEUM clade</taxon>
        <taxon>Lecanoromycetidae</taxon>
        <taxon>Lecanorales</taxon>
        <taxon>Lecanorineae</taxon>
        <taxon>Parmeliaceae</taxon>
        <taxon>Letharia</taxon>
    </lineage>
</organism>
<proteinExistence type="predicted"/>
<sequence>MEQSLGQKLPIGRLEKAVSPSDEAGKQCTEQAYVKRPRRSKPKVKTGCITCKSKADRPWALVKKLMLDIDPSPTGKCDGYIRFYEDPNSTYGKCAVAEPRSSAMVVIPNPVFDTRGSVEERRCFDFFLNRTASQLSGFWDSDFWDCSILRATHHQPAIRHAVLALGSLHERFEAGDRSVMNPIWNKGEGGFALKQYNQAIQQLIKPASEGQQAVDVCLIACMLFVCFETLRGHHGSALSHVNSGVKILSEVEFNNNGEQHHGVLTASPHPFVNLQELEILFNRLDAQAAQMVGTRPMLLQKRPRDMEKGFCPEIPAAFTSLEQARNSSDYHWNGCIEFLNELQNNNGYPKSRGIRGQGPLDALRTTEAARQEYFDVFGRWLVAFQGYLQNHEKSLDSRGLQAARTLEISHNFAMIYLNVSTVGVFNDETAWDMFTEHYERVVNLAALIIKSSTCNGFAKKRGPDFTLDMNIIAPLYAVAHKCRHPIIRRKAISLLYAAPRQEGIWDSILTARVAERLIGIEEAGLGNVTCSEDVPDWARISDVEVKFDPQGRLGTVKYSRQRSPLEKVRDTVIECVRW</sequence>
<dbReference type="InterPro" id="IPR052360">
    <property type="entry name" value="Transcr_Regulatory_Proteins"/>
</dbReference>
<reference evidence="8 9" key="1">
    <citation type="journal article" date="2020" name="Genomics">
        <title>Complete, high-quality genomes from long-read metagenomic sequencing of two wolf lichen thalli reveals enigmatic genome architecture.</title>
        <authorList>
            <person name="McKenzie S.K."/>
            <person name="Walston R.F."/>
            <person name="Allen J.L."/>
        </authorList>
    </citation>
    <scope>NUCLEOTIDE SEQUENCE [LARGE SCALE GENOMIC DNA]</scope>
    <source>
        <strain evidence="8">WasteWater1</strain>
    </source>
</reference>
<keyword evidence="5" id="KW-0804">Transcription</keyword>
<keyword evidence="6" id="KW-0539">Nucleus</keyword>
<evidence type="ECO:0000256" key="7">
    <source>
        <dbReference type="SAM" id="MobiDB-lite"/>
    </source>
</evidence>
<evidence type="ECO:0000256" key="2">
    <source>
        <dbReference type="ARBA" id="ARBA00022833"/>
    </source>
</evidence>
<dbReference type="EMBL" id="JACCJB010000021">
    <property type="protein sequence ID" value="KAF6218821.1"/>
    <property type="molecule type" value="Genomic_DNA"/>
</dbReference>
<dbReference type="PANTHER" id="PTHR36206:SF4">
    <property type="entry name" value="HYPOTHETICAL CONSERVED PROTEIN (EUROFUNG)-RELATED"/>
    <property type="match status" value="1"/>
</dbReference>
<keyword evidence="1" id="KW-0479">Metal-binding</keyword>
<keyword evidence="9" id="KW-1185">Reference proteome</keyword>
<accession>A0A8H6C8V2</accession>